<dbReference type="Pfam" id="PF13432">
    <property type="entry name" value="TPR_16"/>
    <property type="match status" value="1"/>
</dbReference>
<evidence type="ECO:0000256" key="2">
    <source>
        <dbReference type="ARBA" id="ARBA00022803"/>
    </source>
</evidence>
<dbReference type="SMART" id="SM00028">
    <property type="entry name" value="TPR"/>
    <property type="match status" value="3"/>
</dbReference>
<name>D1ALV3_SEBTE</name>
<dbReference type="HOGENOM" id="CLU_000288_36_0_0"/>
<dbReference type="InterPro" id="IPR006597">
    <property type="entry name" value="Sel1-like"/>
</dbReference>
<gene>
    <name evidence="4" type="ordered locus">Sterm_0337</name>
</gene>
<accession>D1ALV3</accession>
<dbReference type="Pfam" id="PF07719">
    <property type="entry name" value="TPR_2"/>
    <property type="match status" value="1"/>
</dbReference>
<keyword evidence="5" id="KW-1185">Reference proteome</keyword>
<proteinExistence type="predicted"/>
<dbReference type="Pfam" id="PF13424">
    <property type="entry name" value="TPR_12"/>
    <property type="match status" value="1"/>
</dbReference>
<keyword evidence="1" id="KW-0677">Repeat</keyword>
<feature type="repeat" description="TPR" evidence="3">
    <location>
        <begin position="203"/>
        <end position="236"/>
    </location>
</feature>
<dbReference type="AlphaFoldDB" id="D1ALV3"/>
<dbReference type="KEGG" id="str:Sterm_0337"/>
<reference evidence="5" key="1">
    <citation type="submission" date="2009-09" db="EMBL/GenBank/DDBJ databases">
        <title>The complete chromosome of Sebaldella termitidis ATCC 33386.</title>
        <authorList>
            <consortium name="US DOE Joint Genome Institute (JGI-PGF)"/>
            <person name="Lucas S."/>
            <person name="Copeland A."/>
            <person name="Lapidus A."/>
            <person name="Glavina del Rio T."/>
            <person name="Dalin E."/>
            <person name="Tice H."/>
            <person name="Bruce D."/>
            <person name="Goodwin L."/>
            <person name="Pitluck S."/>
            <person name="Kyrpides N."/>
            <person name="Mavromatis K."/>
            <person name="Ivanova N."/>
            <person name="Mikhailova N."/>
            <person name="Sims D."/>
            <person name="Meincke L."/>
            <person name="Brettin T."/>
            <person name="Detter J.C."/>
            <person name="Han C."/>
            <person name="Larimer F."/>
            <person name="Land M."/>
            <person name="Hauser L."/>
            <person name="Markowitz V."/>
            <person name="Cheng J.F."/>
            <person name="Hugenholtz P."/>
            <person name="Woyke T."/>
            <person name="Wu D."/>
            <person name="Eisen J.A."/>
        </authorList>
    </citation>
    <scope>NUCLEOTIDE SEQUENCE [LARGE SCALE GENOMIC DNA]</scope>
    <source>
        <strain evidence="5">ATCC 33386 / NCTC 11300</strain>
    </source>
</reference>
<dbReference type="Gene3D" id="1.25.40.10">
    <property type="entry name" value="Tetratricopeptide repeat domain"/>
    <property type="match status" value="2"/>
</dbReference>
<protein>
    <submittedName>
        <fullName evidence="4">Tetratricopeptide TPR_2 repeat protein</fullName>
    </submittedName>
</protein>
<dbReference type="InterPro" id="IPR011990">
    <property type="entry name" value="TPR-like_helical_dom_sf"/>
</dbReference>
<dbReference type="PROSITE" id="PS51257">
    <property type="entry name" value="PROKAR_LIPOPROTEIN"/>
    <property type="match status" value="1"/>
</dbReference>
<keyword evidence="2 3" id="KW-0802">TPR repeat</keyword>
<dbReference type="SUPFAM" id="SSF81901">
    <property type="entry name" value="HCP-like"/>
    <property type="match status" value="1"/>
</dbReference>
<dbReference type="Proteomes" id="UP000000845">
    <property type="component" value="Chromosome"/>
</dbReference>
<reference evidence="4 5" key="2">
    <citation type="journal article" date="2010" name="Stand. Genomic Sci.">
        <title>Complete genome sequence of Sebaldella termitidis type strain (NCTC 11300).</title>
        <authorList>
            <person name="Harmon-Smith M."/>
            <person name="Celia L."/>
            <person name="Chertkov O."/>
            <person name="Lapidus A."/>
            <person name="Copeland A."/>
            <person name="Glavina Del Rio T."/>
            <person name="Nolan M."/>
            <person name="Lucas S."/>
            <person name="Tice H."/>
            <person name="Cheng J.F."/>
            <person name="Han C."/>
            <person name="Detter J.C."/>
            <person name="Bruce D."/>
            <person name="Goodwin L."/>
            <person name="Pitluck S."/>
            <person name="Pati A."/>
            <person name="Liolios K."/>
            <person name="Ivanova N."/>
            <person name="Mavromatis K."/>
            <person name="Mikhailova N."/>
            <person name="Chen A."/>
            <person name="Palaniappan K."/>
            <person name="Land M."/>
            <person name="Hauser L."/>
            <person name="Chang Y.J."/>
            <person name="Jeffries C.D."/>
            <person name="Brettin T."/>
            <person name="Goker M."/>
            <person name="Beck B."/>
            <person name="Bristow J."/>
            <person name="Eisen J.A."/>
            <person name="Markowitz V."/>
            <person name="Hugenholtz P."/>
            <person name="Kyrpides N.C."/>
            <person name="Klenk H.P."/>
            <person name="Chen F."/>
        </authorList>
    </citation>
    <scope>NUCLEOTIDE SEQUENCE [LARGE SCALE GENOMIC DNA]</scope>
    <source>
        <strain evidence="5">ATCC 33386 / NCTC 11300</strain>
    </source>
</reference>
<dbReference type="InterPro" id="IPR013105">
    <property type="entry name" value="TPR_2"/>
</dbReference>
<dbReference type="PANTHER" id="PTHR12558">
    <property type="entry name" value="CELL DIVISION CYCLE 16,23,27"/>
    <property type="match status" value="1"/>
</dbReference>
<organism evidence="4 5">
    <name type="scientific">Sebaldella termitidis (strain ATCC 33386 / NCTC 11300)</name>
    <dbReference type="NCBI Taxonomy" id="526218"/>
    <lineage>
        <taxon>Bacteria</taxon>
        <taxon>Fusobacteriati</taxon>
        <taxon>Fusobacteriota</taxon>
        <taxon>Fusobacteriia</taxon>
        <taxon>Fusobacteriales</taxon>
        <taxon>Leptotrichiaceae</taxon>
        <taxon>Sebaldella</taxon>
    </lineage>
</organism>
<dbReference type="STRING" id="526218.Sterm_0337"/>
<evidence type="ECO:0000256" key="3">
    <source>
        <dbReference type="PROSITE-ProRule" id="PRU00339"/>
    </source>
</evidence>
<dbReference type="SMART" id="SM00671">
    <property type="entry name" value="SEL1"/>
    <property type="match status" value="4"/>
</dbReference>
<evidence type="ECO:0000313" key="4">
    <source>
        <dbReference type="EMBL" id="ACZ07221.1"/>
    </source>
</evidence>
<sequence>MKKLCISVVSLLVIFSCGKQNLPDKVEEHIKKNLGDNPNKQQIEELLISGQVIYGSRPEEAKKYFEAAAKYDPRGAYALSDYYLEKEDYENFEKWVKQAAEGGDSRAQFNLGYYYDERNRLEEAKRWYIKAGEQGDSEAQFNLGIIYFNENNWNEAEKWYLKAIQNNHSKAYNALGRIYSEEKRFKEAEYMYLQALESGNNSWQIYSNLGYLYYELGDYSKSLKFLEIALSKDKENKVINCNIMKTKEKLKKYDGITINRKNCKK</sequence>
<evidence type="ECO:0000256" key="1">
    <source>
        <dbReference type="ARBA" id="ARBA00022737"/>
    </source>
</evidence>
<dbReference type="eggNOG" id="COG0790">
    <property type="taxonomic scope" value="Bacteria"/>
</dbReference>
<feature type="repeat" description="TPR" evidence="3">
    <location>
        <begin position="137"/>
        <end position="170"/>
    </location>
</feature>
<dbReference type="InterPro" id="IPR019734">
    <property type="entry name" value="TPR_rpt"/>
</dbReference>
<dbReference type="PROSITE" id="PS50005">
    <property type="entry name" value="TPR"/>
    <property type="match status" value="2"/>
</dbReference>
<dbReference type="EMBL" id="CP001739">
    <property type="protein sequence ID" value="ACZ07221.1"/>
    <property type="molecule type" value="Genomic_DNA"/>
</dbReference>
<evidence type="ECO:0000313" key="5">
    <source>
        <dbReference type="Proteomes" id="UP000000845"/>
    </source>
</evidence>
<dbReference type="RefSeq" id="WP_012859820.1">
    <property type="nucleotide sequence ID" value="NC_013517.1"/>
</dbReference>
<dbReference type="Pfam" id="PF13181">
    <property type="entry name" value="TPR_8"/>
    <property type="match status" value="1"/>
</dbReference>
<dbReference type="PANTHER" id="PTHR12558:SF13">
    <property type="entry name" value="CELL DIVISION CYCLE PROTEIN 27 HOMOLOG"/>
    <property type="match status" value="1"/>
</dbReference>